<feature type="chain" id="PRO_5040206789" description="Secreted protein" evidence="1">
    <location>
        <begin position="30"/>
        <end position="155"/>
    </location>
</feature>
<dbReference type="AlphaFoldDB" id="A0A9Q0RQX2"/>
<evidence type="ECO:0000313" key="3">
    <source>
        <dbReference type="Proteomes" id="UP001142055"/>
    </source>
</evidence>
<proteinExistence type="predicted"/>
<organism evidence="2 3">
    <name type="scientific">Blomia tropicalis</name>
    <name type="common">Mite</name>
    <dbReference type="NCBI Taxonomy" id="40697"/>
    <lineage>
        <taxon>Eukaryota</taxon>
        <taxon>Metazoa</taxon>
        <taxon>Ecdysozoa</taxon>
        <taxon>Arthropoda</taxon>
        <taxon>Chelicerata</taxon>
        <taxon>Arachnida</taxon>
        <taxon>Acari</taxon>
        <taxon>Acariformes</taxon>
        <taxon>Sarcoptiformes</taxon>
        <taxon>Astigmata</taxon>
        <taxon>Glycyphagoidea</taxon>
        <taxon>Echimyopodidae</taxon>
        <taxon>Blomia</taxon>
    </lineage>
</organism>
<evidence type="ECO:0000313" key="2">
    <source>
        <dbReference type="EMBL" id="KAJ6223254.1"/>
    </source>
</evidence>
<comment type="caution">
    <text evidence="2">The sequence shown here is derived from an EMBL/GenBank/DDBJ whole genome shotgun (WGS) entry which is preliminary data.</text>
</comment>
<accession>A0A9Q0RQX2</accession>
<dbReference type="EMBL" id="JAPWDV010000001">
    <property type="protein sequence ID" value="KAJ6223254.1"/>
    <property type="molecule type" value="Genomic_DNA"/>
</dbReference>
<dbReference type="Proteomes" id="UP001142055">
    <property type="component" value="Chromosome 1"/>
</dbReference>
<sequence length="155" mass="17373">MNHTLLQSCCLWLTFIITLNLYRLERVFGLDSESSRNSPPIASASINQLDRFMVIACTNRHNCEMTCARAMAAGKYATKSALMDAFTESFGESTLTDAHKLGIQFGRRKSCDKCSLIYSNCDNPIYMIARQQLFAWRSTPDDLISLPVSKASNTL</sequence>
<keyword evidence="3" id="KW-1185">Reference proteome</keyword>
<reference evidence="2" key="1">
    <citation type="submission" date="2022-12" db="EMBL/GenBank/DDBJ databases">
        <title>Genome assemblies of Blomia tropicalis.</title>
        <authorList>
            <person name="Cui Y."/>
        </authorList>
    </citation>
    <scope>NUCLEOTIDE SEQUENCE</scope>
    <source>
        <tissue evidence="2">Adult mites</tissue>
    </source>
</reference>
<evidence type="ECO:0000256" key="1">
    <source>
        <dbReference type="SAM" id="SignalP"/>
    </source>
</evidence>
<evidence type="ECO:0008006" key="4">
    <source>
        <dbReference type="Google" id="ProtNLM"/>
    </source>
</evidence>
<gene>
    <name evidence="2" type="ORF">RDWZM_001799</name>
</gene>
<protein>
    <recommendedName>
        <fullName evidence="4">Secreted protein</fullName>
    </recommendedName>
</protein>
<name>A0A9Q0RQX2_BLOTA</name>
<feature type="signal peptide" evidence="1">
    <location>
        <begin position="1"/>
        <end position="29"/>
    </location>
</feature>
<dbReference type="OrthoDB" id="6506967at2759"/>
<keyword evidence="1" id="KW-0732">Signal</keyword>